<feature type="signal peptide" evidence="1">
    <location>
        <begin position="1"/>
        <end position="21"/>
    </location>
</feature>
<protein>
    <recommendedName>
        <fullName evidence="2">Phytase-like domain-containing protein</fullName>
    </recommendedName>
</protein>
<evidence type="ECO:0000259" key="2">
    <source>
        <dbReference type="Pfam" id="PF13449"/>
    </source>
</evidence>
<evidence type="ECO:0000256" key="1">
    <source>
        <dbReference type="SAM" id="SignalP"/>
    </source>
</evidence>
<name>A0A2W5U759_CERSP</name>
<organism evidence="3 4">
    <name type="scientific">Cereibacter sphaeroides</name>
    <name type="common">Rhodobacter sphaeroides</name>
    <dbReference type="NCBI Taxonomy" id="1063"/>
    <lineage>
        <taxon>Bacteria</taxon>
        <taxon>Pseudomonadati</taxon>
        <taxon>Pseudomonadota</taxon>
        <taxon>Alphaproteobacteria</taxon>
        <taxon>Rhodobacterales</taxon>
        <taxon>Paracoccaceae</taxon>
        <taxon>Cereibacter</taxon>
    </lineage>
</organism>
<accession>A0A2W5U759</accession>
<comment type="caution">
    <text evidence="3">The sequence shown here is derived from an EMBL/GenBank/DDBJ whole genome shotgun (WGS) entry which is preliminary data.</text>
</comment>
<dbReference type="PANTHER" id="PTHR37957:SF1">
    <property type="entry name" value="PHYTASE-LIKE DOMAIN-CONTAINING PROTEIN"/>
    <property type="match status" value="1"/>
</dbReference>
<dbReference type="EMBL" id="QFQS01000001">
    <property type="protein sequence ID" value="PZQ99273.1"/>
    <property type="molecule type" value="Genomic_DNA"/>
</dbReference>
<keyword evidence="1" id="KW-0732">Signal</keyword>
<reference evidence="3 4" key="1">
    <citation type="submission" date="2017-08" db="EMBL/GenBank/DDBJ databases">
        <title>Infants hospitalized years apart are colonized by the same room-sourced microbial strains.</title>
        <authorList>
            <person name="Brooks B."/>
            <person name="Olm M.R."/>
            <person name="Firek B.A."/>
            <person name="Baker R."/>
            <person name="Thomas B.C."/>
            <person name="Morowitz M.J."/>
            <person name="Banfield J.F."/>
        </authorList>
    </citation>
    <scope>NUCLEOTIDE SEQUENCE [LARGE SCALE GENOMIC DNA]</scope>
    <source>
        <strain evidence="3">S2_003_000_R2_11</strain>
    </source>
</reference>
<proteinExistence type="predicted"/>
<dbReference type="Pfam" id="PF13449">
    <property type="entry name" value="Phytase-like"/>
    <property type="match status" value="1"/>
</dbReference>
<dbReference type="AlphaFoldDB" id="A0A2W5U759"/>
<sequence length="451" mass="48104">MRASILTGTAVLLVSATTVVAEETFPATLTGHAILPAGTFIVAPDDAPADLKIAGKFTGSTPAYQPATVPGDTGPMHGKRPTGLATPFQGQAVQGLSGFAMNRAQDGSVYVLTDNGFGGKGNSPDAMLFFNRMTPDFAAGTVQIAETVFLHDPDRKVPFRITSEGSEKRYLTGADFDPESIQLVNNEIWIGEEFGPYLIRATTDGKVLAIYPTMIDGTLAKGPDTPGVQVPAQPGKDFTVQRSGGYEVMGLQPGTGLLWGILEKPLFAATGEPEGTFVRAMAFDPAKGEWTGQFFKFALGEGAVSIGDMNFIDDTRALVIERDNGEGDPSLKCEGDAKPDCFPMPAMAKRVVLIDTASIDADGFVKRIGSIDLMDIADPNGMNRLPTVARRDLAGKFTFPFFTIEDVMRVDDTHILVANDNNLPFSSGRQLDQAAANEFILLSVPELLSAR</sequence>
<dbReference type="PANTHER" id="PTHR37957">
    <property type="entry name" value="BLR7070 PROTEIN"/>
    <property type="match status" value="1"/>
</dbReference>
<dbReference type="InterPro" id="IPR027372">
    <property type="entry name" value="Phytase-like_dom"/>
</dbReference>
<evidence type="ECO:0000313" key="3">
    <source>
        <dbReference type="EMBL" id="PZQ99273.1"/>
    </source>
</evidence>
<feature type="domain" description="Phytase-like" evidence="2">
    <location>
        <begin position="91"/>
        <end position="422"/>
    </location>
</feature>
<dbReference type="Proteomes" id="UP000248975">
    <property type="component" value="Unassembled WGS sequence"/>
</dbReference>
<evidence type="ECO:0000313" key="4">
    <source>
        <dbReference type="Proteomes" id="UP000248975"/>
    </source>
</evidence>
<feature type="chain" id="PRO_5015862236" description="Phytase-like domain-containing protein" evidence="1">
    <location>
        <begin position="22"/>
        <end position="451"/>
    </location>
</feature>
<gene>
    <name evidence="3" type="ORF">DI533_00785</name>
</gene>